<protein>
    <submittedName>
        <fullName evidence="2">Uncharacterized protein</fullName>
    </submittedName>
</protein>
<sequence length="180" mass="18354">AEDLHDAAKHHVGKAADAAMDVAGDLHDAASHHAAWVANASAEDLHDAAKHHVGKAADAVMDAAGDAHDAAKHHAQKAAGHVANAVGAAWGALAGAFGGGGGNSEERALEQQPPQASRTQPGLLVARDPVPPAQDKPTLSLQGKPAAVLPAPRRRAWSQAQRAWCCENRGVGCTTTTPKC</sequence>
<dbReference type="EMBL" id="CAUYUJ010003794">
    <property type="protein sequence ID" value="CAK0806873.1"/>
    <property type="molecule type" value="Genomic_DNA"/>
</dbReference>
<name>A0ABN9QL95_9DINO</name>
<dbReference type="Proteomes" id="UP001189429">
    <property type="component" value="Unassembled WGS sequence"/>
</dbReference>
<proteinExistence type="predicted"/>
<feature type="non-terminal residue" evidence="2">
    <location>
        <position position="1"/>
    </location>
</feature>
<comment type="caution">
    <text evidence="2">The sequence shown here is derived from an EMBL/GenBank/DDBJ whole genome shotgun (WGS) entry which is preliminary data.</text>
</comment>
<gene>
    <name evidence="2" type="ORF">PCOR1329_LOCUS12939</name>
</gene>
<accession>A0ABN9QL95</accession>
<feature type="non-terminal residue" evidence="2">
    <location>
        <position position="180"/>
    </location>
</feature>
<evidence type="ECO:0000313" key="2">
    <source>
        <dbReference type="EMBL" id="CAK0806873.1"/>
    </source>
</evidence>
<evidence type="ECO:0000256" key="1">
    <source>
        <dbReference type="SAM" id="MobiDB-lite"/>
    </source>
</evidence>
<keyword evidence="3" id="KW-1185">Reference proteome</keyword>
<feature type="region of interest" description="Disordered" evidence="1">
    <location>
        <begin position="128"/>
        <end position="147"/>
    </location>
</feature>
<feature type="region of interest" description="Disordered" evidence="1">
    <location>
        <begin position="100"/>
        <end position="121"/>
    </location>
</feature>
<reference evidence="2" key="1">
    <citation type="submission" date="2023-10" db="EMBL/GenBank/DDBJ databases">
        <authorList>
            <person name="Chen Y."/>
            <person name="Shah S."/>
            <person name="Dougan E. K."/>
            <person name="Thang M."/>
            <person name="Chan C."/>
        </authorList>
    </citation>
    <scope>NUCLEOTIDE SEQUENCE [LARGE SCALE GENOMIC DNA]</scope>
</reference>
<organism evidence="2 3">
    <name type="scientific">Prorocentrum cordatum</name>
    <dbReference type="NCBI Taxonomy" id="2364126"/>
    <lineage>
        <taxon>Eukaryota</taxon>
        <taxon>Sar</taxon>
        <taxon>Alveolata</taxon>
        <taxon>Dinophyceae</taxon>
        <taxon>Prorocentrales</taxon>
        <taxon>Prorocentraceae</taxon>
        <taxon>Prorocentrum</taxon>
    </lineage>
</organism>
<evidence type="ECO:0000313" key="3">
    <source>
        <dbReference type="Proteomes" id="UP001189429"/>
    </source>
</evidence>